<accession>A0A085NA76</accession>
<gene>
    <name evidence="2" type="ORF">M514_05770</name>
</gene>
<dbReference type="EMBL" id="KL367525">
    <property type="protein sequence ID" value="KFD66372.1"/>
    <property type="molecule type" value="Genomic_DNA"/>
</dbReference>
<feature type="domain" description="Integrase zinc-binding" evidence="1">
    <location>
        <begin position="4"/>
        <end position="41"/>
    </location>
</feature>
<dbReference type="Pfam" id="PF17921">
    <property type="entry name" value="Integrase_H2C2"/>
    <property type="match status" value="1"/>
</dbReference>
<dbReference type="Gene3D" id="1.10.340.70">
    <property type="match status" value="1"/>
</dbReference>
<name>A0A085NA76_9BILA</name>
<sequence>MAPPGVVRMKATARSYVWWSRLDEEIERRVGGCSDCQQYRNNPHQKHHRRCGTGRRDPGLDCTYRQGRFKGKRISSSQIRILNGLVWSKWLPRNPKK</sequence>
<organism evidence="2">
    <name type="scientific">Trichuris suis</name>
    <name type="common">pig whipworm</name>
    <dbReference type="NCBI Taxonomy" id="68888"/>
    <lineage>
        <taxon>Eukaryota</taxon>
        <taxon>Metazoa</taxon>
        <taxon>Ecdysozoa</taxon>
        <taxon>Nematoda</taxon>
        <taxon>Enoplea</taxon>
        <taxon>Dorylaimia</taxon>
        <taxon>Trichinellida</taxon>
        <taxon>Trichuridae</taxon>
        <taxon>Trichuris</taxon>
    </lineage>
</organism>
<reference evidence="2" key="1">
    <citation type="journal article" date="2014" name="Nat. Genet.">
        <title>Genome and transcriptome of the porcine whipworm Trichuris suis.</title>
        <authorList>
            <person name="Jex A.R."/>
            <person name="Nejsum P."/>
            <person name="Schwarz E.M."/>
            <person name="Hu L."/>
            <person name="Young N.D."/>
            <person name="Hall R.S."/>
            <person name="Korhonen P.K."/>
            <person name="Liao S."/>
            <person name="Thamsborg S."/>
            <person name="Xia J."/>
            <person name="Xu P."/>
            <person name="Wang S."/>
            <person name="Scheerlinck J.P."/>
            <person name="Hofmann A."/>
            <person name="Sternberg P.W."/>
            <person name="Wang J."/>
            <person name="Gasser R.B."/>
        </authorList>
    </citation>
    <scope>NUCLEOTIDE SEQUENCE [LARGE SCALE GENOMIC DNA]</scope>
    <source>
        <strain evidence="2">DCEP-RM93F</strain>
    </source>
</reference>
<proteinExistence type="predicted"/>
<evidence type="ECO:0000259" key="1">
    <source>
        <dbReference type="Pfam" id="PF17921"/>
    </source>
</evidence>
<protein>
    <recommendedName>
        <fullName evidence="1">Integrase zinc-binding domain-containing protein</fullName>
    </recommendedName>
</protein>
<evidence type="ECO:0000313" key="2">
    <source>
        <dbReference type="EMBL" id="KFD66372.1"/>
    </source>
</evidence>
<dbReference type="Proteomes" id="UP000030758">
    <property type="component" value="Unassembled WGS sequence"/>
</dbReference>
<dbReference type="AlphaFoldDB" id="A0A085NA76"/>
<dbReference type="InterPro" id="IPR041588">
    <property type="entry name" value="Integrase_H2C2"/>
</dbReference>